<dbReference type="RefSeq" id="WP_345930959.1">
    <property type="nucleotide sequence ID" value="NZ_JBBKTV010000001.1"/>
</dbReference>
<comment type="similarity">
    <text evidence="1">Belongs to the ATP-dependent AMP-binding enzyme family.</text>
</comment>
<evidence type="ECO:0000259" key="6">
    <source>
        <dbReference type="Pfam" id="PF16177"/>
    </source>
</evidence>
<dbReference type="PANTHER" id="PTHR42921:SF1">
    <property type="entry name" value="ACETOACETYL-COA SYNTHETASE"/>
    <property type="match status" value="1"/>
</dbReference>
<protein>
    <submittedName>
        <fullName evidence="7">Acetoacetate--CoA ligase</fullName>
        <ecNumber evidence="7">6.2.1.16</ecNumber>
    </submittedName>
</protein>
<dbReference type="InterPro" id="IPR032387">
    <property type="entry name" value="ACAS_N"/>
</dbReference>
<sequence>MPMRIEEGAELWRPSAEDIEAARITDFMRWLGRERGVEVSDYESLRRWSVDAVGTFWQALADYFGIRFSSPAETPLVSEEMPGARWFPGARINYARVAFDQARPGEVAIFHQSEIRPLSALTWDEFEVKVRALMGHLRAMGVKPGDRVAAYLPNTPEAAIACLAATGVGAIWSSCSPDFGTRSVLDRFGQIRPKVVFAVDGYAYGGKRFDRRAVVKQIFDDLPDAEHLVFLPYLNPQDHSLPVEGAHLWSDLVEGPDAMALAAAQDFEEVPFEHPLWIQYSSGTTGLPKGIVHSHGGIVLEHVKSHGLAADIKPGTRFMWFTTTGWTMWNSQLSGLLVGATLVVYDGNPLWPDPNPLWRLAEKTKLQVFGTSAAWLTAQAASGSEPGRMFDLSALRSIGSTGSPLPPEGYAFVYDKVKRDLWLNAISGGTDTCAAFVGGAPILPVNAGEMQARCLACDVGALDDEGREMIDAVGELVIRKPMPSMPIMFWNDPDGTRYRESYFEMYPGWWRHGDFLKITPRGTAVIYGRSDSTLNRHGIRIGTAEVYRVVDTLPGVQDSLIINLDLPHGRFFMPLFVALKDGAVLNDALRDRIRREIREACSPRHVPDVIVAIPEVPYTLTGKKIEVPVRRILMGMAIEKAANPGAMRNPHSLDFFVDYAEEVRRRIREADEAAA</sequence>
<organism evidence="7 8">
    <name type="scientific">Tistrella arctica</name>
    <dbReference type="NCBI Taxonomy" id="3133430"/>
    <lineage>
        <taxon>Bacteria</taxon>
        <taxon>Pseudomonadati</taxon>
        <taxon>Pseudomonadota</taxon>
        <taxon>Alphaproteobacteria</taxon>
        <taxon>Geminicoccales</taxon>
        <taxon>Geminicoccaceae</taxon>
        <taxon>Tistrella</taxon>
    </lineage>
</organism>
<comment type="caution">
    <text evidence="7">The sequence shown here is derived from an EMBL/GenBank/DDBJ whole genome shotgun (WGS) entry which is preliminary data.</text>
</comment>
<keyword evidence="4" id="KW-0067">ATP-binding</keyword>
<evidence type="ECO:0000256" key="1">
    <source>
        <dbReference type="ARBA" id="ARBA00006432"/>
    </source>
</evidence>
<accession>A0ABU9YDX1</accession>
<feature type="domain" description="AMP-dependent synthetase/ligase" evidence="5">
    <location>
        <begin position="104"/>
        <end position="482"/>
    </location>
</feature>
<dbReference type="Gene3D" id="3.40.50.12780">
    <property type="entry name" value="N-terminal domain of ligase-like"/>
    <property type="match status" value="1"/>
</dbReference>
<dbReference type="InterPro" id="IPR000873">
    <property type="entry name" value="AMP-dep_synth/lig_dom"/>
</dbReference>
<reference evidence="7 8" key="1">
    <citation type="submission" date="2024-03" db="EMBL/GenBank/DDBJ databases">
        <title>High-quality draft genome sequencing of Tistrella sp. BH-R2-4.</title>
        <authorList>
            <person name="Dong C."/>
        </authorList>
    </citation>
    <scope>NUCLEOTIDE SEQUENCE [LARGE SCALE GENOMIC DNA]</scope>
    <source>
        <strain evidence="7 8">BH-R2-4</strain>
    </source>
</reference>
<gene>
    <name evidence="7" type="ORF">WG926_01040</name>
</gene>
<dbReference type="InterPro" id="IPR042099">
    <property type="entry name" value="ANL_N_sf"/>
</dbReference>
<dbReference type="PANTHER" id="PTHR42921">
    <property type="entry name" value="ACETOACETYL-COA SYNTHETASE"/>
    <property type="match status" value="1"/>
</dbReference>
<evidence type="ECO:0000313" key="8">
    <source>
        <dbReference type="Proteomes" id="UP001413721"/>
    </source>
</evidence>
<dbReference type="Gene3D" id="3.30.300.30">
    <property type="match status" value="1"/>
</dbReference>
<dbReference type="NCBIfam" id="NF002937">
    <property type="entry name" value="PRK03584.1"/>
    <property type="match status" value="1"/>
</dbReference>
<evidence type="ECO:0000259" key="5">
    <source>
        <dbReference type="Pfam" id="PF00501"/>
    </source>
</evidence>
<evidence type="ECO:0000256" key="3">
    <source>
        <dbReference type="ARBA" id="ARBA00022741"/>
    </source>
</evidence>
<dbReference type="SUPFAM" id="SSF56801">
    <property type="entry name" value="Acetyl-CoA synthetase-like"/>
    <property type="match status" value="1"/>
</dbReference>
<feature type="domain" description="Acetyl-coenzyme A synthetase N-terminal" evidence="6">
    <location>
        <begin position="42"/>
        <end position="95"/>
    </location>
</feature>
<dbReference type="Pfam" id="PF00501">
    <property type="entry name" value="AMP-binding"/>
    <property type="match status" value="1"/>
</dbReference>
<dbReference type="EMBL" id="JBBKTW010000001">
    <property type="protein sequence ID" value="MEN2986870.1"/>
    <property type="molecule type" value="Genomic_DNA"/>
</dbReference>
<dbReference type="Pfam" id="PF16177">
    <property type="entry name" value="ACAS_N"/>
    <property type="match status" value="1"/>
</dbReference>
<dbReference type="InterPro" id="IPR045851">
    <property type="entry name" value="AMP-bd_C_sf"/>
</dbReference>
<keyword evidence="8" id="KW-1185">Reference proteome</keyword>
<evidence type="ECO:0000313" key="7">
    <source>
        <dbReference type="EMBL" id="MEN2986870.1"/>
    </source>
</evidence>
<dbReference type="InterPro" id="IPR020845">
    <property type="entry name" value="AMP-binding_CS"/>
</dbReference>
<keyword evidence="3" id="KW-0547">Nucleotide-binding</keyword>
<evidence type="ECO:0000256" key="2">
    <source>
        <dbReference type="ARBA" id="ARBA00022598"/>
    </source>
</evidence>
<dbReference type="Proteomes" id="UP001413721">
    <property type="component" value="Unassembled WGS sequence"/>
</dbReference>
<evidence type="ECO:0000256" key="4">
    <source>
        <dbReference type="ARBA" id="ARBA00022840"/>
    </source>
</evidence>
<dbReference type="GO" id="GO:0030729">
    <property type="term" value="F:acetoacetate-CoA ligase activity"/>
    <property type="evidence" value="ECO:0007669"/>
    <property type="project" value="UniProtKB-EC"/>
</dbReference>
<dbReference type="EC" id="6.2.1.16" evidence="7"/>
<name>A0ABU9YDX1_9PROT</name>
<proteinExistence type="inferred from homology"/>
<dbReference type="InterPro" id="IPR005914">
    <property type="entry name" value="Acac_CoA_synth"/>
</dbReference>
<dbReference type="PROSITE" id="PS00455">
    <property type="entry name" value="AMP_BINDING"/>
    <property type="match status" value="1"/>
</dbReference>
<dbReference type="NCBIfam" id="TIGR01217">
    <property type="entry name" value="ac_ac_CoA_syn"/>
    <property type="match status" value="1"/>
</dbReference>
<keyword evidence="2 7" id="KW-0436">Ligase</keyword>